<dbReference type="SMART" id="SM00295">
    <property type="entry name" value="B41"/>
    <property type="match status" value="1"/>
</dbReference>
<dbReference type="PIRSF" id="PIRSF002305">
    <property type="entry name" value="ERM"/>
    <property type="match status" value="1"/>
</dbReference>
<dbReference type="Gene3D" id="2.30.29.30">
    <property type="entry name" value="Pleckstrin-homology domain (PH domain)/Phosphotyrosine-binding domain (PTB)"/>
    <property type="match status" value="1"/>
</dbReference>
<protein>
    <recommendedName>
        <fullName evidence="5">FERM domain-containing protein</fullName>
    </recommendedName>
</protein>
<dbReference type="AlphaFoldDB" id="A0A3Q3XM57"/>
<dbReference type="PRINTS" id="PR00661">
    <property type="entry name" value="ERMFAMILY"/>
</dbReference>
<dbReference type="Gene3D" id="3.10.20.90">
    <property type="entry name" value="Phosphatidylinositol 3-kinase Catalytic Subunit, Chain A, domain 1"/>
    <property type="match status" value="1"/>
</dbReference>
<dbReference type="Proteomes" id="UP000261620">
    <property type="component" value="Unplaced"/>
</dbReference>
<dbReference type="SUPFAM" id="SSF48678">
    <property type="entry name" value="Moesin tail domain"/>
    <property type="match status" value="1"/>
</dbReference>
<evidence type="ECO:0000313" key="7">
    <source>
        <dbReference type="Proteomes" id="UP000261620"/>
    </source>
</evidence>
<dbReference type="SMART" id="SM01196">
    <property type="entry name" value="FERM_C"/>
    <property type="match status" value="1"/>
</dbReference>
<reference evidence="6" key="1">
    <citation type="submission" date="2025-08" db="UniProtKB">
        <authorList>
            <consortium name="Ensembl"/>
        </authorList>
    </citation>
    <scope>IDENTIFICATION</scope>
</reference>
<dbReference type="InterPro" id="IPR046810">
    <property type="entry name" value="ERM_helical"/>
</dbReference>
<dbReference type="SUPFAM" id="SSF54236">
    <property type="entry name" value="Ubiquitin-like"/>
    <property type="match status" value="1"/>
</dbReference>
<dbReference type="GO" id="GO:0005886">
    <property type="term" value="C:plasma membrane"/>
    <property type="evidence" value="ECO:0007669"/>
    <property type="project" value="UniProtKB-SubCell"/>
</dbReference>
<dbReference type="FunFam" id="2.30.29.30:FF:000003">
    <property type="entry name" value="Radixin isoform 1"/>
    <property type="match status" value="1"/>
</dbReference>
<feature type="region of interest" description="Disordered" evidence="4">
    <location>
        <begin position="322"/>
        <end position="348"/>
    </location>
</feature>
<evidence type="ECO:0000256" key="4">
    <source>
        <dbReference type="SAM" id="MobiDB-lite"/>
    </source>
</evidence>
<dbReference type="GO" id="GO:0003779">
    <property type="term" value="F:actin binding"/>
    <property type="evidence" value="ECO:0007669"/>
    <property type="project" value="InterPro"/>
</dbReference>
<feature type="compositionally biased region" description="Low complexity" evidence="4">
    <location>
        <begin position="476"/>
        <end position="489"/>
    </location>
</feature>
<evidence type="ECO:0000259" key="5">
    <source>
        <dbReference type="PROSITE" id="PS50057"/>
    </source>
</evidence>
<dbReference type="InterPro" id="IPR014352">
    <property type="entry name" value="FERM/acyl-CoA-bd_prot_sf"/>
</dbReference>
<dbReference type="InterPro" id="IPR029071">
    <property type="entry name" value="Ubiquitin-like_domsf"/>
</dbReference>
<name>A0A3Q3XM57_MOLML</name>
<dbReference type="Gene3D" id="6.10.360.10">
    <property type="match status" value="1"/>
</dbReference>
<dbReference type="InterPro" id="IPR018979">
    <property type="entry name" value="FERM_N"/>
</dbReference>
<keyword evidence="2" id="KW-1003">Cell membrane</keyword>
<sequence length="590" mass="69526">MLRNNLEGSLKRTFLLSCLIFKFFFFPLEGGGDPWLTGPLLLSQVARTIGLRETWYFGLQFVDAKGFITWLNSEKKVTHQEVKKETPLQFKLRSKFYPEDAADELIQDITRKLFFLQLREDILSDAIYCPPETAVLLASYAVQSKYGPFIKSENHPGYLSKERLLSNRVLEQHKLSSHQWEDRIQVWHEEHGSMLKDEAIMEYLKIAQDLEMYGVNYFDIKNKKGTELWLGVDALGLNIYEKQDKLTPKIGFPWSEIRNISFSDKKFTIKPIDKKSNDFIFYAPRLRVNKRILQLCMGNHELYMRRRKPDTIEVQQMKAQANEERLQKKLERDQLEREKRKREAMEREKMDIEREKKELMMKLYQYEETTKRTERELQEQLDRAMRLEEERRRVEQEAVRLETERMEAIIAKEELARQAEDQLKSQEQLAAELSDYSAKILLLEEAKRAKEEEAESQHRKENLIKTKEELHSLMTSNSAPAASSSSSSDSESDHEHSEENSTYSAELQTQGIHEQRQEVDRLTEAEKNERLQAKLMALSSELEQAQHDNTKTLYDLLHAENVRAGRDKYKTLRQIRQGNTKQRVDEFEAL</sequence>
<dbReference type="FunFam" id="1.20.80.10:FF:000002">
    <property type="entry name" value="radixin isoform X1"/>
    <property type="match status" value="1"/>
</dbReference>
<dbReference type="SUPFAM" id="SSF50729">
    <property type="entry name" value="PH domain-like"/>
    <property type="match status" value="1"/>
</dbReference>
<proteinExistence type="predicted"/>
<dbReference type="Gene3D" id="1.20.80.10">
    <property type="match status" value="1"/>
</dbReference>
<dbReference type="PROSITE" id="PS00660">
    <property type="entry name" value="FERM_1"/>
    <property type="match status" value="1"/>
</dbReference>
<feature type="domain" description="FERM" evidence="5">
    <location>
        <begin position="9"/>
        <end position="307"/>
    </location>
</feature>
<dbReference type="InterPro" id="IPR019749">
    <property type="entry name" value="Band_41_domain"/>
</dbReference>
<feature type="compositionally biased region" description="Polar residues" evidence="4">
    <location>
        <begin position="502"/>
        <end position="512"/>
    </location>
</feature>
<dbReference type="InterPro" id="IPR011993">
    <property type="entry name" value="PH-like_dom_sf"/>
</dbReference>
<dbReference type="Pfam" id="PF00769">
    <property type="entry name" value="ERM_C"/>
    <property type="match status" value="1"/>
</dbReference>
<dbReference type="InterPro" id="IPR011259">
    <property type="entry name" value="ERM_C_dom"/>
</dbReference>
<dbReference type="Pfam" id="PF00373">
    <property type="entry name" value="FERM_M"/>
    <property type="match status" value="1"/>
</dbReference>
<dbReference type="InterPro" id="IPR041789">
    <property type="entry name" value="ERM_FERM_C"/>
</dbReference>
<dbReference type="PROSITE" id="PS50057">
    <property type="entry name" value="FERM_3"/>
    <property type="match status" value="1"/>
</dbReference>
<reference evidence="6" key="2">
    <citation type="submission" date="2025-09" db="UniProtKB">
        <authorList>
            <consortium name="Ensembl"/>
        </authorList>
    </citation>
    <scope>IDENTIFICATION</scope>
</reference>
<evidence type="ECO:0000256" key="3">
    <source>
        <dbReference type="ARBA" id="ARBA00023136"/>
    </source>
</evidence>
<evidence type="ECO:0000313" key="6">
    <source>
        <dbReference type="Ensembl" id="ENSMMOP00000028389.1"/>
    </source>
</evidence>
<dbReference type="CDD" id="cd13194">
    <property type="entry name" value="FERM_C_ERM"/>
    <property type="match status" value="1"/>
</dbReference>
<dbReference type="CDD" id="cd14473">
    <property type="entry name" value="FERM_B-lobe"/>
    <property type="match status" value="1"/>
</dbReference>
<dbReference type="PANTHER" id="PTHR23281">
    <property type="entry name" value="MERLIN/MOESIN/EZRIN/RADIXIN"/>
    <property type="match status" value="1"/>
</dbReference>
<feature type="compositionally biased region" description="Basic and acidic residues" evidence="4">
    <location>
        <begin position="513"/>
        <end position="526"/>
    </location>
</feature>
<dbReference type="InterPro" id="IPR019747">
    <property type="entry name" value="FERM_CS"/>
</dbReference>
<dbReference type="InterPro" id="IPR018980">
    <property type="entry name" value="FERM_PH-like_C"/>
</dbReference>
<dbReference type="Pfam" id="PF09380">
    <property type="entry name" value="FERM_C"/>
    <property type="match status" value="1"/>
</dbReference>
<keyword evidence="3" id="KW-0472">Membrane</keyword>
<dbReference type="PROSITE" id="PS00661">
    <property type="entry name" value="FERM_2"/>
    <property type="match status" value="1"/>
</dbReference>
<comment type="subcellular location">
    <subcellularLocation>
        <location evidence="1">Cell membrane</location>
        <topology evidence="1">Peripheral membrane protein</topology>
    </subcellularLocation>
</comment>
<dbReference type="InterPro" id="IPR000299">
    <property type="entry name" value="FERM_domain"/>
</dbReference>
<organism evidence="6 7">
    <name type="scientific">Mola mola</name>
    <name type="common">Ocean sunfish</name>
    <name type="synonym">Tetraodon mola</name>
    <dbReference type="NCBI Taxonomy" id="94237"/>
    <lineage>
        <taxon>Eukaryota</taxon>
        <taxon>Metazoa</taxon>
        <taxon>Chordata</taxon>
        <taxon>Craniata</taxon>
        <taxon>Vertebrata</taxon>
        <taxon>Euteleostomi</taxon>
        <taxon>Actinopterygii</taxon>
        <taxon>Neopterygii</taxon>
        <taxon>Teleostei</taxon>
        <taxon>Neoteleostei</taxon>
        <taxon>Acanthomorphata</taxon>
        <taxon>Eupercaria</taxon>
        <taxon>Tetraodontiformes</taxon>
        <taxon>Molidae</taxon>
        <taxon>Mola</taxon>
    </lineage>
</organism>
<accession>A0A3Q3XM57</accession>
<dbReference type="Pfam" id="PF09379">
    <property type="entry name" value="FERM_N"/>
    <property type="match status" value="1"/>
</dbReference>
<dbReference type="PRINTS" id="PR00935">
    <property type="entry name" value="BAND41"/>
</dbReference>
<dbReference type="InterPro" id="IPR035963">
    <property type="entry name" value="FERM_2"/>
</dbReference>
<evidence type="ECO:0000256" key="1">
    <source>
        <dbReference type="ARBA" id="ARBA00004202"/>
    </source>
</evidence>
<dbReference type="InterPro" id="IPR011174">
    <property type="entry name" value="ERM"/>
</dbReference>
<dbReference type="InterPro" id="IPR008954">
    <property type="entry name" value="Moesin_tail_sf"/>
</dbReference>
<dbReference type="InterPro" id="IPR000798">
    <property type="entry name" value="Ez/rad/moesin-like"/>
</dbReference>
<evidence type="ECO:0000256" key="2">
    <source>
        <dbReference type="ARBA" id="ARBA00022475"/>
    </source>
</evidence>
<dbReference type="OMA" id="ETWHSKA"/>
<dbReference type="SUPFAM" id="SSF47031">
    <property type="entry name" value="Second domain of FERM"/>
    <property type="match status" value="1"/>
</dbReference>
<dbReference type="Gene3D" id="1.20.5.450">
    <property type="match status" value="1"/>
</dbReference>
<dbReference type="Pfam" id="PF20492">
    <property type="entry name" value="ERM_helical"/>
    <property type="match status" value="1"/>
</dbReference>
<dbReference type="InterPro" id="IPR019748">
    <property type="entry name" value="FERM_central"/>
</dbReference>
<dbReference type="Ensembl" id="ENSMMOT00000028869.1">
    <property type="protein sequence ID" value="ENSMMOP00000028389.1"/>
    <property type="gene ID" value="ENSMMOG00000021441.1"/>
</dbReference>
<dbReference type="STRING" id="94237.ENSMMOP00000028389"/>
<feature type="region of interest" description="Disordered" evidence="4">
    <location>
        <begin position="474"/>
        <end position="526"/>
    </location>
</feature>
<keyword evidence="7" id="KW-1185">Reference proteome</keyword>